<dbReference type="InterPro" id="IPR003593">
    <property type="entry name" value="AAA+_ATPase"/>
</dbReference>
<evidence type="ECO:0000313" key="6">
    <source>
        <dbReference type="EMBL" id="MBB6334323.1"/>
    </source>
</evidence>
<dbReference type="SMART" id="SM00382">
    <property type="entry name" value="AAA"/>
    <property type="match status" value="1"/>
</dbReference>
<dbReference type="SUPFAM" id="SSF52540">
    <property type="entry name" value="P-loop containing nucleoside triphosphate hydrolases"/>
    <property type="match status" value="1"/>
</dbReference>
<dbReference type="Pfam" id="PF00005">
    <property type="entry name" value="ABC_tran"/>
    <property type="match status" value="1"/>
</dbReference>
<evidence type="ECO:0000256" key="3">
    <source>
        <dbReference type="ARBA" id="ARBA00022741"/>
    </source>
</evidence>
<protein>
    <submittedName>
        <fullName evidence="6">ABC-2 type transport system ATP-binding protein</fullName>
    </submittedName>
</protein>
<keyword evidence="4 6" id="KW-0067">ATP-binding</keyword>
<sequence length="317" mass="33928">MNEHDAAPRIGAPALTTHGLTKAFGGRTVVDSLDLTIPRGAVYGFIGPNGSGKSTTMKMLLGLLNPSSGHVEAFGGRVDRRTLPALMARTGSMIEQPPGYGHLTGEENLRIVQRLRGLSDADIDRAFDLVSLSEHRRKLVKAYSLGMKQRLGIAMALAHRPDLLVLDEPTNGLDPAGIEDMRALLRGLADEGVTIMVSSHLLDEIDRTCTVLGILSQGRLVFQGTRAELMSRSIPDLVIVSSDPVLVADPAMLAGLGGRIVPDEDEGVRLADLTREGGAELLRRLALAGVEVYEARRAGRTLEEVFMDLTGAEGGLR</sequence>
<dbReference type="Gene3D" id="3.40.50.300">
    <property type="entry name" value="P-loop containing nucleotide triphosphate hydrolases"/>
    <property type="match status" value="1"/>
</dbReference>
<dbReference type="AlphaFoldDB" id="A0A923E3R5"/>
<evidence type="ECO:0000256" key="1">
    <source>
        <dbReference type="ARBA" id="ARBA00005417"/>
    </source>
</evidence>
<dbReference type="PROSITE" id="PS00211">
    <property type="entry name" value="ABC_TRANSPORTER_1"/>
    <property type="match status" value="1"/>
</dbReference>
<keyword evidence="3" id="KW-0547">Nucleotide-binding</keyword>
<name>A0A923E3R5_9ACTO</name>
<feature type="domain" description="ABC transporter" evidence="5">
    <location>
        <begin position="15"/>
        <end position="242"/>
    </location>
</feature>
<comment type="caution">
    <text evidence="6">The sequence shown here is derived from an EMBL/GenBank/DDBJ whole genome shotgun (WGS) entry which is preliminary data.</text>
</comment>
<evidence type="ECO:0000256" key="2">
    <source>
        <dbReference type="ARBA" id="ARBA00022448"/>
    </source>
</evidence>
<reference evidence="6" key="1">
    <citation type="submission" date="2020-08" db="EMBL/GenBank/DDBJ databases">
        <title>Sequencing the genomes of 1000 actinobacteria strains.</title>
        <authorList>
            <person name="Klenk H.-P."/>
        </authorList>
    </citation>
    <scope>NUCLEOTIDE SEQUENCE</scope>
    <source>
        <strain evidence="6">DSM 10695</strain>
    </source>
</reference>
<evidence type="ECO:0000313" key="7">
    <source>
        <dbReference type="Proteomes" id="UP000617426"/>
    </source>
</evidence>
<organism evidence="6 7">
    <name type="scientific">Schaalia hyovaginalis</name>
    <dbReference type="NCBI Taxonomy" id="29316"/>
    <lineage>
        <taxon>Bacteria</taxon>
        <taxon>Bacillati</taxon>
        <taxon>Actinomycetota</taxon>
        <taxon>Actinomycetes</taxon>
        <taxon>Actinomycetales</taxon>
        <taxon>Actinomycetaceae</taxon>
        <taxon>Schaalia</taxon>
    </lineage>
</organism>
<evidence type="ECO:0000256" key="4">
    <source>
        <dbReference type="ARBA" id="ARBA00022840"/>
    </source>
</evidence>
<accession>A0A923E3R5</accession>
<dbReference type="InterPro" id="IPR017871">
    <property type="entry name" value="ABC_transporter-like_CS"/>
</dbReference>
<dbReference type="InterPro" id="IPR003439">
    <property type="entry name" value="ABC_transporter-like_ATP-bd"/>
</dbReference>
<dbReference type="PANTHER" id="PTHR43335:SF4">
    <property type="entry name" value="ABC TRANSPORTER, ATP-BINDING PROTEIN"/>
    <property type="match status" value="1"/>
</dbReference>
<proteinExistence type="inferred from homology"/>
<dbReference type="GO" id="GO:0005524">
    <property type="term" value="F:ATP binding"/>
    <property type="evidence" value="ECO:0007669"/>
    <property type="project" value="UniProtKB-KW"/>
</dbReference>
<dbReference type="InterPro" id="IPR027417">
    <property type="entry name" value="P-loop_NTPase"/>
</dbReference>
<dbReference type="PANTHER" id="PTHR43335">
    <property type="entry name" value="ABC TRANSPORTER, ATP-BINDING PROTEIN"/>
    <property type="match status" value="1"/>
</dbReference>
<gene>
    <name evidence="6" type="ORF">HD592_000888</name>
</gene>
<comment type="similarity">
    <text evidence="1">Belongs to the ABC transporter superfamily.</text>
</comment>
<dbReference type="RefSeq" id="WP_246429982.1">
    <property type="nucleotide sequence ID" value="NZ_JACHMK010000001.1"/>
</dbReference>
<keyword evidence="7" id="KW-1185">Reference proteome</keyword>
<dbReference type="EMBL" id="JACHMK010000001">
    <property type="protein sequence ID" value="MBB6334323.1"/>
    <property type="molecule type" value="Genomic_DNA"/>
</dbReference>
<evidence type="ECO:0000259" key="5">
    <source>
        <dbReference type="PROSITE" id="PS50893"/>
    </source>
</evidence>
<keyword evidence="2" id="KW-0813">Transport</keyword>
<dbReference type="PROSITE" id="PS50893">
    <property type="entry name" value="ABC_TRANSPORTER_2"/>
    <property type="match status" value="1"/>
</dbReference>
<dbReference type="GO" id="GO:0016887">
    <property type="term" value="F:ATP hydrolysis activity"/>
    <property type="evidence" value="ECO:0007669"/>
    <property type="project" value="InterPro"/>
</dbReference>
<dbReference type="Proteomes" id="UP000617426">
    <property type="component" value="Unassembled WGS sequence"/>
</dbReference>